<proteinExistence type="predicted"/>
<dbReference type="PROSITE" id="PS50088">
    <property type="entry name" value="ANK_REPEAT"/>
    <property type="match status" value="4"/>
</dbReference>
<evidence type="ECO:0000313" key="2">
    <source>
        <dbReference type="Proteomes" id="UP000694915"/>
    </source>
</evidence>
<reference evidence="3" key="1">
    <citation type="submission" date="2025-08" db="UniProtKB">
        <authorList>
            <consortium name="RefSeq"/>
        </authorList>
    </citation>
    <scope>IDENTIFICATION</scope>
</reference>
<dbReference type="Proteomes" id="UP000694915">
    <property type="component" value="Unplaced"/>
</dbReference>
<feature type="repeat" description="ANK" evidence="1">
    <location>
        <begin position="143"/>
        <end position="175"/>
    </location>
</feature>
<dbReference type="PROSITE" id="PS50297">
    <property type="entry name" value="ANK_REP_REGION"/>
    <property type="match status" value="3"/>
</dbReference>
<dbReference type="InterPro" id="IPR002110">
    <property type="entry name" value="Ankyrin_rpt"/>
</dbReference>
<evidence type="ECO:0000313" key="3">
    <source>
        <dbReference type="RefSeq" id="XP_013211075.1"/>
    </source>
</evidence>
<feature type="repeat" description="ANK" evidence="1">
    <location>
        <begin position="77"/>
        <end position="109"/>
    </location>
</feature>
<sequence>MSNLVHGIKEKTPMGFCDVPRKNLFDFLRDMKSISVPNKPRYKPLKKIHQAASEGDVKRLQKMIRLGKHSVHDRDFKQRTALHFACAYGKVEAVSVLLRNNCDIDAVDRNSITPLMKAVQNWTYGCVHTLLKHGADPNHMDKNGNTSLHYAVSEDNQMLAKYLLKYSADMEQKNKDGFTPLLLALKENKIEMAKFLVKKGANIHVFDEMKRNTLLYAIRWDAKDMVSLLLKEGIDFSFKDVFGWTALRYAIEGTSKGSRKILMDYDEKLRIKNKDGSLEYKNSEENSLA</sequence>
<keyword evidence="1" id="KW-0040">ANK repeat</keyword>
<name>A0ABM1AZ85_MICOH</name>
<dbReference type="Pfam" id="PF12796">
    <property type="entry name" value="Ank_2"/>
    <property type="match status" value="1"/>
</dbReference>
<feature type="non-terminal residue" evidence="3">
    <location>
        <position position="289"/>
    </location>
</feature>
<dbReference type="GeneID" id="101988992"/>
<dbReference type="PANTHER" id="PTHR24147">
    <property type="entry name" value="ANKYRIN REPEAT DOMAIN 36-RELATED"/>
    <property type="match status" value="1"/>
</dbReference>
<keyword evidence="2" id="KW-1185">Reference proteome</keyword>
<feature type="repeat" description="ANK" evidence="1">
    <location>
        <begin position="110"/>
        <end position="142"/>
    </location>
</feature>
<dbReference type="InterPro" id="IPR036770">
    <property type="entry name" value="Ankyrin_rpt-contain_sf"/>
</dbReference>
<dbReference type="Pfam" id="PF13857">
    <property type="entry name" value="Ank_5"/>
    <property type="match status" value="1"/>
</dbReference>
<organism evidence="2 3">
    <name type="scientific">Microtus ochrogaster</name>
    <name type="common">Prairie vole</name>
    <dbReference type="NCBI Taxonomy" id="79684"/>
    <lineage>
        <taxon>Eukaryota</taxon>
        <taxon>Metazoa</taxon>
        <taxon>Chordata</taxon>
        <taxon>Craniata</taxon>
        <taxon>Vertebrata</taxon>
        <taxon>Euteleostomi</taxon>
        <taxon>Mammalia</taxon>
        <taxon>Eutheria</taxon>
        <taxon>Euarchontoglires</taxon>
        <taxon>Glires</taxon>
        <taxon>Rodentia</taxon>
        <taxon>Myomorpha</taxon>
        <taxon>Muroidea</taxon>
        <taxon>Cricetidae</taxon>
        <taxon>Arvicolinae</taxon>
        <taxon>Microtus</taxon>
    </lineage>
</organism>
<dbReference type="RefSeq" id="XP_013211075.1">
    <property type="nucleotide sequence ID" value="XM_013355621.1"/>
</dbReference>
<dbReference type="SUPFAM" id="SSF48403">
    <property type="entry name" value="Ankyrin repeat"/>
    <property type="match status" value="1"/>
</dbReference>
<feature type="repeat" description="ANK" evidence="1">
    <location>
        <begin position="176"/>
        <end position="208"/>
    </location>
</feature>
<dbReference type="PANTHER" id="PTHR24147:SF67">
    <property type="entry name" value="POTE ANKYRIN DOMAIN FAMILY MEMBER 1"/>
    <property type="match status" value="1"/>
</dbReference>
<protein>
    <submittedName>
        <fullName evidence="3">Ankyrin repeat domain-containing protein 7-like</fullName>
    </submittedName>
</protein>
<dbReference type="InterPro" id="IPR050657">
    <property type="entry name" value="Ankyrin_repeat_domain"/>
</dbReference>
<evidence type="ECO:0000256" key="1">
    <source>
        <dbReference type="PROSITE-ProRule" id="PRU00023"/>
    </source>
</evidence>
<accession>A0ABM1AZ85</accession>
<gene>
    <name evidence="3" type="primary">LOC101988992</name>
</gene>
<dbReference type="SMART" id="SM00248">
    <property type="entry name" value="ANK"/>
    <property type="match status" value="6"/>
</dbReference>
<dbReference type="Gene3D" id="1.25.40.20">
    <property type="entry name" value="Ankyrin repeat-containing domain"/>
    <property type="match status" value="2"/>
</dbReference>